<dbReference type="AlphaFoldDB" id="A0A9P5XCS7"/>
<evidence type="ECO:0000256" key="1">
    <source>
        <dbReference type="ARBA" id="ARBA00004191"/>
    </source>
</evidence>
<name>A0A9P5XCS7_9AGAR</name>
<comment type="subcellular location">
    <subcellularLocation>
        <location evidence="1 6">Secreted</location>
        <location evidence="1 6">Cell wall</location>
    </subcellularLocation>
</comment>
<keyword evidence="6" id="KW-0732">Signal</keyword>
<evidence type="ECO:0000256" key="3">
    <source>
        <dbReference type="ARBA" id="ARBA00022512"/>
    </source>
</evidence>
<evidence type="ECO:0000313" key="7">
    <source>
        <dbReference type="EMBL" id="KAF9449027.1"/>
    </source>
</evidence>
<gene>
    <name evidence="7" type="ORF">P691DRAFT_627025</name>
</gene>
<dbReference type="Proteomes" id="UP000807342">
    <property type="component" value="Unassembled WGS sequence"/>
</dbReference>
<evidence type="ECO:0000256" key="5">
    <source>
        <dbReference type="ARBA" id="ARBA00023157"/>
    </source>
</evidence>
<feature type="non-terminal residue" evidence="7">
    <location>
        <position position="1"/>
    </location>
</feature>
<proteinExistence type="inferred from homology"/>
<feature type="non-terminal residue" evidence="7">
    <location>
        <position position="60"/>
    </location>
</feature>
<dbReference type="Pfam" id="PF01185">
    <property type="entry name" value="Hydrophobin"/>
    <property type="match status" value="1"/>
</dbReference>
<accession>A0A9P5XCS7</accession>
<dbReference type="GO" id="GO:0005199">
    <property type="term" value="F:structural constituent of cell wall"/>
    <property type="evidence" value="ECO:0007669"/>
    <property type="project" value="InterPro"/>
</dbReference>
<dbReference type="GO" id="GO:0009277">
    <property type="term" value="C:fungal-type cell wall"/>
    <property type="evidence" value="ECO:0007669"/>
    <property type="project" value="InterPro"/>
</dbReference>
<dbReference type="EMBL" id="MU151142">
    <property type="protein sequence ID" value="KAF9449027.1"/>
    <property type="molecule type" value="Genomic_DNA"/>
</dbReference>
<dbReference type="CDD" id="cd23507">
    <property type="entry name" value="hydrophobin_I"/>
    <property type="match status" value="1"/>
</dbReference>
<comment type="similarity">
    <text evidence="2 6">Belongs to the fungal hydrophobin family.</text>
</comment>
<keyword evidence="8" id="KW-1185">Reference proteome</keyword>
<organism evidence="7 8">
    <name type="scientific">Macrolepiota fuliginosa MF-IS2</name>
    <dbReference type="NCBI Taxonomy" id="1400762"/>
    <lineage>
        <taxon>Eukaryota</taxon>
        <taxon>Fungi</taxon>
        <taxon>Dikarya</taxon>
        <taxon>Basidiomycota</taxon>
        <taxon>Agaricomycotina</taxon>
        <taxon>Agaricomycetes</taxon>
        <taxon>Agaricomycetidae</taxon>
        <taxon>Agaricales</taxon>
        <taxon>Agaricineae</taxon>
        <taxon>Agaricaceae</taxon>
        <taxon>Macrolepiota</taxon>
    </lineage>
</organism>
<evidence type="ECO:0000256" key="2">
    <source>
        <dbReference type="ARBA" id="ARBA00010446"/>
    </source>
</evidence>
<evidence type="ECO:0000256" key="4">
    <source>
        <dbReference type="ARBA" id="ARBA00022525"/>
    </source>
</evidence>
<protein>
    <recommendedName>
        <fullName evidence="6">Hydrophobin</fullName>
    </recommendedName>
</protein>
<reference evidence="7" key="1">
    <citation type="submission" date="2020-11" db="EMBL/GenBank/DDBJ databases">
        <authorList>
            <consortium name="DOE Joint Genome Institute"/>
            <person name="Ahrendt S."/>
            <person name="Riley R."/>
            <person name="Andreopoulos W."/>
            <person name="Labutti K."/>
            <person name="Pangilinan J."/>
            <person name="Ruiz-Duenas F.J."/>
            <person name="Barrasa J.M."/>
            <person name="Sanchez-Garcia M."/>
            <person name="Camarero S."/>
            <person name="Miyauchi S."/>
            <person name="Serrano A."/>
            <person name="Linde D."/>
            <person name="Babiker R."/>
            <person name="Drula E."/>
            <person name="Ayuso-Fernandez I."/>
            <person name="Pacheco R."/>
            <person name="Padilla G."/>
            <person name="Ferreira P."/>
            <person name="Barriuso J."/>
            <person name="Kellner H."/>
            <person name="Castanera R."/>
            <person name="Alfaro M."/>
            <person name="Ramirez L."/>
            <person name="Pisabarro A.G."/>
            <person name="Kuo A."/>
            <person name="Tritt A."/>
            <person name="Lipzen A."/>
            <person name="He G."/>
            <person name="Yan M."/>
            <person name="Ng V."/>
            <person name="Cullen D."/>
            <person name="Martin F."/>
            <person name="Rosso M.-N."/>
            <person name="Henrissat B."/>
            <person name="Hibbett D."/>
            <person name="Martinez A.T."/>
            <person name="Grigoriev I.V."/>
        </authorList>
    </citation>
    <scope>NUCLEOTIDE SEQUENCE</scope>
    <source>
        <strain evidence="7">MF-IS2</strain>
    </source>
</reference>
<evidence type="ECO:0000313" key="8">
    <source>
        <dbReference type="Proteomes" id="UP000807342"/>
    </source>
</evidence>
<sequence>QCNTGSVQCCNNVGTTNDAQVAQALKGANFPGPTQGVVFGITCSPASAVGLGGSTWCVSR</sequence>
<dbReference type="OrthoDB" id="4225815at2759"/>
<comment type="caution">
    <text evidence="7">The sequence shown here is derived from an EMBL/GenBank/DDBJ whole genome shotgun (WGS) entry which is preliminary data.</text>
</comment>
<dbReference type="InterPro" id="IPR001338">
    <property type="entry name" value="Class_I_Hydrophobin"/>
</dbReference>
<keyword evidence="5 6" id="KW-1015">Disulfide bond</keyword>
<keyword evidence="4 6" id="KW-0964">Secreted</keyword>
<evidence type="ECO:0000256" key="6">
    <source>
        <dbReference type="RuleBase" id="RU365009"/>
    </source>
</evidence>
<keyword evidence="3 6" id="KW-0134">Cell wall</keyword>